<dbReference type="InterPro" id="IPR041662">
    <property type="entry name" value="SusD-like_2"/>
</dbReference>
<dbReference type="Gene3D" id="1.25.40.390">
    <property type="match status" value="1"/>
</dbReference>
<keyword evidence="1" id="KW-0449">Lipoprotein</keyword>
<gene>
    <name evidence="1" type="ORF">KEM10_16450</name>
</gene>
<name>A0ABS5JZX6_9BACT</name>
<dbReference type="Proteomes" id="UP000708576">
    <property type="component" value="Unassembled WGS sequence"/>
</dbReference>
<comment type="caution">
    <text evidence="1">The sequence shown here is derived from an EMBL/GenBank/DDBJ whole genome shotgun (WGS) entry which is preliminary data.</text>
</comment>
<evidence type="ECO:0000313" key="2">
    <source>
        <dbReference type="Proteomes" id="UP000708576"/>
    </source>
</evidence>
<proteinExistence type="predicted"/>
<reference evidence="1 2" key="1">
    <citation type="journal article" date="2015" name="Int. J. Syst. Evol. Microbiol.">
        <title>Carboxylicivirga linearis sp. nov., isolated from a sea cucumber culture pond.</title>
        <authorList>
            <person name="Wang F.Q."/>
            <person name="Zhou Y.X."/>
            <person name="Lin X.Z."/>
            <person name="Chen G.J."/>
            <person name="Du Z.J."/>
        </authorList>
    </citation>
    <scope>NUCLEOTIDE SEQUENCE [LARGE SCALE GENOMIC DNA]</scope>
    <source>
        <strain evidence="1 2">FB218</strain>
    </source>
</reference>
<sequence length="580" mass="67450">MKKNNIKYLFQIVSLLFVIGMSIGFSSCEDELEKEFYDPDKVTQADFAMLFTGALQPTELFRLEYGPGYHQSRAFNRLFGLGTFPYAGFNGMEPNSYTLWTGWSGATLRNTQFNKTYIDFNKNIPVMNLLLNNLPEEEKEDYSIYVHCINIVKAYMFQRLTDIYDDVPFSEANGAYQKQFWAKYDTQEYIYTTLLESLDEIQDALDGYELNSSVAHEKFLTHDILNNGNVEQWRKFANSMRLRMAMRMSIVSPNEAKAIISDIISNDLPVVSEPNDFIGLAETDYAHVMEWYWPRAMSEMWYNFHAPRFIVQDILGYTGPDTPQDQVDPRMYVMFQPNQFGDYVGCPSWGPNQFDSIQVDMEALGYDQERIDIAKNWAYDDHLEPYFSFYNKMTYFNFDMEYPAFSPTETHLLLAEAAIRFADVAGSIDVATEYRTAISQSIDWYYNVNASNTFNETSTPAIPVAIMDGSKPTKPEATVIDAFLDNKVAAFMAMSDEDKIKEIFYQKMAHLNILNYWEIWSETRRLQKDYGILTPTSNIFVWMERFYYPSDEETTNPDNFAEVAHKNDHDTPVWWTGREK</sequence>
<dbReference type="RefSeq" id="WP_212217123.1">
    <property type="nucleotide sequence ID" value="NZ_JAGUCO010000016.1"/>
</dbReference>
<accession>A0ABS5JZX6</accession>
<keyword evidence="2" id="KW-1185">Reference proteome</keyword>
<dbReference type="SUPFAM" id="SSF48452">
    <property type="entry name" value="TPR-like"/>
    <property type="match status" value="1"/>
</dbReference>
<dbReference type="InterPro" id="IPR011990">
    <property type="entry name" value="TPR-like_helical_dom_sf"/>
</dbReference>
<organism evidence="1 2">
    <name type="scientific">Carboxylicivirga linearis</name>
    <dbReference type="NCBI Taxonomy" id="1628157"/>
    <lineage>
        <taxon>Bacteria</taxon>
        <taxon>Pseudomonadati</taxon>
        <taxon>Bacteroidota</taxon>
        <taxon>Bacteroidia</taxon>
        <taxon>Marinilabiliales</taxon>
        <taxon>Marinilabiliaceae</taxon>
        <taxon>Carboxylicivirga</taxon>
    </lineage>
</organism>
<dbReference type="PROSITE" id="PS51257">
    <property type="entry name" value="PROKAR_LIPOPROTEIN"/>
    <property type="match status" value="1"/>
</dbReference>
<dbReference type="Pfam" id="PF12771">
    <property type="entry name" value="SusD-like_2"/>
    <property type="match status" value="1"/>
</dbReference>
<protein>
    <submittedName>
        <fullName evidence="1">SusD/RagB family nutrient-binding outer membrane lipoprotein</fullName>
    </submittedName>
</protein>
<dbReference type="EMBL" id="JAGUCO010000016">
    <property type="protein sequence ID" value="MBS2099881.1"/>
    <property type="molecule type" value="Genomic_DNA"/>
</dbReference>
<evidence type="ECO:0000313" key="1">
    <source>
        <dbReference type="EMBL" id="MBS2099881.1"/>
    </source>
</evidence>